<feature type="binding site" evidence="6">
    <location>
        <position position="81"/>
    </location>
    <ligand>
        <name>S-adenosyl-L-methionine</name>
        <dbReference type="ChEBI" id="CHEBI:59789"/>
    </ligand>
</feature>
<organism evidence="7 8">
    <name type="scientific">Methylomarinum roseum</name>
    <dbReference type="NCBI Taxonomy" id="3067653"/>
    <lineage>
        <taxon>Bacteria</taxon>
        <taxon>Pseudomonadati</taxon>
        <taxon>Pseudomonadota</taxon>
        <taxon>Gammaproteobacteria</taxon>
        <taxon>Methylococcales</taxon>
        <taxon>Methylococcaceae</taxon>
        <taxon>Methylomarinum</taxon>
    </lineage>
</organism>
<dbReference type="PIRSF" id="PIRSF003078">
    <property type="entry name" value="GidB"/>
    <property type="match status" value="1"/>
</dbReference>
<gene>
    <name evidence="6 7" type="primary">rsmG</name>
    <name evidence="7" type="ORF">Q9L42_003305</name>
</gene>
<keyword evidence="3 6" id="KW-0489">Methyltransferase</keyword>
<name>A0AAU7NVY9_9GAMM</name>
<comment type="subcellular location">
    <subcellularLocation>
        <location evidence="6">Cytoplasm</location>
    </subcellularLocation>
</comment>
<dbReference type="Pfam" id="PF02527">
    <property type="entry name" value="GidB"/>
    <property type="match status" value="1"/>
</dbReference>
<keyword evidence="8" id="KW-1185">Reference proteome</keyword>
<reference evidence="7 8" key="1">
    <citation type="journal article" date="2024" name="Microbiology">
        <title>Methylomarinum rosea sp. nov., a novel halophilic methanotrophic bacterium from the hypersaline Lake Elton.</title>
        <authorList>
            <person name="Suleimanov R.Z."/>
            <person name="Oshkin I.Y."/>
            <person name="Danilova O.V."/>
            <person name="Suzina N.E."/>
            <person name="Dedysh S.N."/>
        </authorList>
    </citation>
    <scope>NUCLEOTIDE SEQUENCE [LARGE SCALE GENOMIC DNA]</scope>
    <source>
        <strain evidence="7 8">Ch1-1</strain>
    </source>
</reference>
<proteinExistence type="inferred from homology"/>
<dbReference type="AlphaFoldDB" id="A0AAU7NVY9"/>
<feature type="binding site" evidence="6">
    <location>
        <position position="142"/>
    </location>
    <ligand>
        <name>S-adenosyl-L-methionine</name>
        <dbReference type="ChEBI" id="CHEBI:59789"/>
    </ligand>
</feature>
<dbReference type="HAMAP" id="MF_00074">
    <property type="entry name" value="16SrRNA_methyltr_G"/>
    <property type="match status" value="1"/>
</dbReference>
<dbReference type="InterPro" id="IPR003682">
    <property type="entry name" value="rRNA_ssu_MeTfrase_G"/>
</dbReference>
<comment type="similarity">
    <text evidence="6">Belongs to the methyltransferase superfamily. RNA methyltransferase RsmG family.</text>
</comment>
<evidence type="ECO:0000256" key="3">
    <source>
        <dbReference type="ARBA" id="ARBA00022603"/>
    </source>
</evidence>
<dbReference type="Gene3D" id="3.40.50.150">
    <property type="entry name" value="Vaccinia Virus protein VP39"/>
    <property type="match status" value="1"/>
</dbReference>
<evidence type="ECO:0000256" key="5">
    <source>
        <dbReference type="ARBA" id="ARBA00022691"/>
    </source>
</evidence>
<dbReference type="RefSeq" id="WP_305909847.1">
    <property type="nucleotide sequence ID" value="NZ_CP157743.1"/>
</dbReference>
<evidence type="ECO:0000256" key="6">
    <source>
        <dbReference type="HAMAP-Rule" id="MF_00074"/>
    </source>
</evidence>
<keyword evidence="1 6" id="KW-0963">Cytoplasm</keyword>
<accession>A0AAU7NVY9</accession>
<keyword evidence="4 6" id="KW-0808">Transferase</keyword>
<dbReference type="CDD" id="cd02440">
    <property type="entry name" value="AdoMet_MTases"/>
    <property type="match status" value="1"/>
</dbReference>
<evidence type="ECO:0000313" key="7">
    <source>
        <dbReference type="EMBL" id="XBS21162.1"/>
    </source>
</evidence>
<evidence type="ECO:0000256" key="1">
    <source>
        <dbReference type="ARBA" id="ARBA00022490"/>
    </source>
</evidence>
<dbReference type="GO" id="GO:0070043">
    <property type="term" value="F:rRNA (guanine-N7-)-methyltransferase activity"/>
    <property type="evidence" value="ECO:0007669"/>
    <property type="project" value="UniProtKB-UniRule"/>
</dbReference>
<dbReference type="KEGG" id="mech:Q9L42_003305"/>
<feature type="binding site" evidence="6">
    <location>
        <position position="76"/>
    </location>
    <ligand>
        <name>S-adenosyl-L-methionine</name>
        <dbReference type="ChEBI" id="CHEBI:59789"/>
    </ligand>
</feature>
<keyword evidence="5 6" id="KW-0949">S-adenosyl-L-methionine</keyword>
<dbReference type="GO" id="GO:0005829">
    <property type="term" value="C:cytosol"/>
    <property type="evidence" value="ECO:0007669"/>
    <property type="project" value="TreeGrafter"/>
</dbReference>
<evidence type="ECO:0000256" key="4">
    <source>
        <dbReference type="ARBA" id="ARBA00022679"/>
    </source>
</evidence>
<comment type="caution">
    <text evidence="6">Lacks conserved residue(s) required for the propagation of feature annotation.</text>
</comment>
<dbReference type="InterPro" id="IPR029063">
    <property type="entry name" value="SAM-dependent_MTases_sf"/>
</dbReference>
<comment type="function">
    <text evidence="6">Specifically methylates the N7 position of guanine in position 527 of 16S rRNA.</text>
</comment>
<dbReference type="EMBL" id="CP157743">
    <property type="protein sequence ID" value="XBS21162.1"/>
    <property type="molecule type" value="Genomic_DNA"/>
</dbReference>
<keyword evidence="2 6" id="KW-0698">rRNA processing</keyword>
<evidence type="ECO:0000313" key="8">
    <source>
        <dbReference type="Proteomes" id="UP001225378"/>
    </source>
</evidence>
<dbReference type="EC" id="2.1.1.170" evidence="6"/>
<feature type="binding site" evidence="6">
    <location>
        <begin position="127"/>
        <end position="128"/>
    </location>
    <ligand>
        <name>S-adenosyl-L-methionine</name>
        <dbReference type="ChEBI" id="CHEBI:59789"/>
    </ligand>
</feature>
<dbReference type="SUPFAM" id="SSF53335">
    <property type="entry name" value="S-adenosyl-L-methionine-dependent methyltransferases"/>
    <property type="match status" value="1"/>
</dbReference>
<dbReference type="PANTHER" id="PTHR31760">
    <property type="entry name" value="S-ADENOSYL-L-METHIONINE-DEPENDENT METHYLTRANSFERASES SUPERFAMILY PROTEIN"/>
    <property type="match status" value="1"/>
</dbReference>
<dbReference type="Proteomes" id="UP001225378">
    <property type="component" value="Chromosome"/>
</dbReference>
<dbReference type="PANTHER" id="PTHR31760:SF0">
    <property type="entry name" value="S-ADENOSYL-L-METHIONINE-DEPENDENT METHYLTRANSFERASES SUPERFAMILY PROTEIN"/>
    <property type="match status" value="1"/>
</dbReference>
<sequence length="209" mass="23563">MDKCRHILRQGLQQLALPVDEEKIDRLLAFIKLIGKWNKAYNLTAVRDEREMATLHILDSLAILPYVQGSRVADIGTGAGLPGIPLAIFLPQVEFTLVDSNSKKTRFVQQAILELKLKNVTVKHSRVEQFTPSERFSTVIMRAFASLETIINLTRHLLAEEAVLLAMKGQNPEQELMQLTEKYTVIPIDVPGIAAERCLVRIERQSKHG</sequence>
<dbReference type="NCBIfam" id="TIGR00138">
    <property type="entry name" value="rsmG_gidB"/>
    <property type="match status" value="1"/>
</dbReference>
<protein>
    <recommendedName>
        <fullName evidence="6">Ribosomal RNA small subunit methyltransferase G</fullName>
        <ecNumber evidence="6">2.1.1.170</ecNumber>
    </recommendedName>
    <alternativeName>
        <fullName evidence="6">16S rRNA 7-methylguanosine methyltransferase</fullName>
        <shortName evidence="6">16S rRNA m7G methyltransferase</shortName>
    </alternativeName>
</protein>
<comment type="catalytic activity">
    <reaction evidence="6">
        <text>guanosine(527) in 16S rRNA + S-adenosyl-L-methionine = N(7)-methylguanosine(527) in 16S rRNA + S-adenosyl-L-homocysteine</text>
        <dbReference type="Rhea" id="RHEA:42732"/>
        <dbReference type="Rhea" id="RHEA-COMP:10209"/>
        <dbReference type="Rhea" id="RHEA-COMP:10210"/>
        <dbReference type="ChEBI" id="CHEBI:57856"/>
        <dbReference type="ChEBI" id="CHEBI:59789"/>
        <dbReference type="ChEBI" id="CHEBI:74269"/>
        <dbReference type="ChEBI" id="CHEBI:74480"/>
        <dbReference type="EC" id="2.1.1.170"/>
    </reaction>
</comment>
<evidence type="ECO:0000256" key="2">
    <source>
        <dbReference type="ARBA" id="ARBA00022552"/>
    </source>
</evidence>